<dbReference type="Proteomes" id="UP000294563">
    <property type="component" value="Unassembled WGS sequence"/>
</dbReference>
<protein>
    <submittedName>
        <fullName evidence="2">Uncharacterized protein</fullName>
    </submittedName>
</protein>
<organism evidence="2 3">
    <name type="scientific">Litoreibacter halocynthiae</name>
    <dbReference type="NCBI Taxonomy" id="1242689"/>
    <lineage>
        <taxon>Bacteria</taxon>
        <taxon>Pseudomonadati</taxon>
        <taxon>Pseudomonadota</taxon>
        <taxon>Alphaproteobacteria</taxon>
        <taxon>Rhodobacterales</taxon>
        <taxon>Roseobacteraceae</taxon>
        <taxon>Litoreibacter</taxon>
    </lineage>
</organism>
<feature type="region of interest" description="Disordered" evidence="1">
    <location>
        <begin position="48"/>
        <end position="73"/>
    </location>
</feature>
<dbReference type="AlphaFoldDB" id="A0A4R7LEA0"/>
<gene>
    <name evidence="2" type="ORF">BDE40_2726</name>
</gene>
<dbReference type="OrthoDB" id="7865952at2"/>
<sequence>MLNFLILLFAMTASGAIGYFLARDRYLGQSDKQLRMLGSEVLRMRRRTRDAEAQSARSKFECDKMKRTSGKRR</sequence>
<keyword evidence="3" id="KW-1185">Reference proteome</keyword>
<name>A0A4R7LEA0_9RHOB</name>
<reference evidence="2 3" key="1">
    <citation type="submission" date="2019-03" db="EMBL/GenBank/DDBJ databases">
        <title>Genomic Encyclopedia of Archaeal and Bacterial Type Strains, Phase II (KMG-II): from individual species to whole genera.</title>
        <authorList>
            <person name="Goeker M."/>
        </authorList>
    </citation>
    <scope>NUCLEOTIDE SEQUENCE [LARGE SCALE GENOMIC DNA]</scope>
    <source>
        <strain evidence="2 3">DSM 29467</strain>
    </source>
</reference>
<proteinExistence type="predicted"/>
<evidence type="ECO:0000313" key="2">
    <source>
        <dbReference type="EMBL" id="TDT73947.1"/>
    </source>
</evidence>
<comment type="caution">
    <text evidence="2">The sequence shown here is derived from an EMBL/GenBank/DDBJ whole genome shotgun (WGS) entry which is preliminary data.</text>
</comment>
<dbReference type="EMBL" id="SOBH01000003">
    <property type="protein sequence ID" value="TDT73947.1"/>
    <property type="molecule type" value="Genomic_DNA"/>
</dbReference>
<dbReference type="RefSeq" id="WP_134015301.1">
    <property type="nucleotide sequence ID" value="NZ_SOBH01000003.1"/>
</dbReference>
<evidence type="ECO:0000313" key="3">
    <source>
        <dbReference type="Proteomes" id="UP000294563"/>
    </source>
</evidence>
<accession>A0A4R7LEA0</accession>
<evidence type="ECO:0000256" key="1">
    <source>
        <dbReference type="SAM" id="MobiDB-lite"/>
    </source>
</evidence>